<dbReference type="GO" id="GO:0006811">
    <property type="term" value="P:monoatomic ion transport"/>
    <property type="evidence" value="ECO:0007669"/>
    <property type="project" value="UniProtKB-KW"/>
</dbReference>
<evidence type="ECO:0000256" key="10">
    <source>
        <dbReference type="ARBA" id="ARBA00023065"/>
    </source>
</evidence>
<dbReference type="EMBL" id="MKQP01000067">
    <property type="protein sequence ID" value="OMD22325.1"/>
    <property type="molecule type" value="Genomic_DNA"/>
</dbReference>
<comment type="subcellular location">
    <subcellularLocation>
        <location evidence="2">Cell membrane</location>
        <topology evidence="2">Multi-pass membrane protein</topology>
    </subcellularLocation>
</comment>
<keyword evidence="6" id="KW-0050">Antiport</keyword>
<keyword evidence="9 13" id="KW-1133">Transmembrane helix</keyword>
<feature type="transmembrane region" description="Helical" evidence="13">
    <location>
        <begin position="53"/>
        <end position="74"/>
    </location>
</feature>
<dbReference type="PANTHER" id="PTHR43298">
    <property type="entry name" value="MULTIDRUG RESISTANCE PROTEIN NORM-RELATED"/>
    <property type="match status" value="1"/>
</dbReference>
<sequence>MNKLEKKQFYNQLLKLAVPISLQSLVMAVLYLVDQLMVGQLGGVAIASVGMASKIYSVISVVLAGLATGLAIYAAQYWGSKDRKSITPLLGLSLGIGLILSGSFTIVVFFNPRLCLSIFTTDKEVLEKGYIFLKIVALSYIPTMLTMLYSAVLRNSGHVKYPMGVSIAAVGLNIILNYALIFGHWGFPELGLAGAAYATLISRIVESTLIIGAVYRGKLPGAGGIKELSSFSKALCIPFLRTIAPIVLTELVWVLGEACYSVIYSRMGTAEMTAMTVTFPLQGLTIGLLAGLSGAAGIMVGHKLGENNNAGAFQYARFFVRIGVGISLLLGVLIAVLAPLYVSAFNLTVEERRMATSVICFFALFLWIKVGNMMIAGGILQSGGDSKFVFIMEASTTWLLGVPLGLLLSWGWKQPLPWVYFFLSLEEAVRLVIGYVRFRRGKWLKQLTHQGTEADCSA</sequence>
<feature type="transmembrane region" description="Helical" evidence="13">
    <location>
        <begin position="130"/>
        <end position="153"/>
    </location>
</feature>
<protein>
    <recommendedName>
        <fullName evidence="4">Probable multidrug resistance protein NorM</fullName>
    </recommendedName>
    <alternativeName>
        <fullName evidence="12">Multidrug-efflux transporter</fullName>
    </alternativeName>
</protein>
<feature type="transmembrane region" description="Helical" evidence="13">
    <location>
        <begin position="235"/>
        <end position="255"/>
    </location>
</feature>
<reference evidence="14 15" key="1">
    <citation type="submission" date="2016-10" db="EMBL/GenBank/DDBJ databases">
        <title>Paenibacillus species isolates.</title>
        <authorList>
            <person name="Beno S.M."/>
        </authorList>
    </citation>
    <scope>NUCLEOTIDE SEQUENCE [LARGE SCALE GENOMIC DNA]</scope>
    <source>
        <strain evidence="14 15">FSL H7-0604</strain>
    </source>
</reference>
<evidence type="ECO:0000256" key="2">
    <source>
        <dbReference type="ARBA" id="ARBA00004651"/>
    </source>
</evidence>
<evidence type="ECO:0000256" key="1">
    <source>
        <dbReference type="ARBA" id="ARBA00003408"/>
    </source>
</evidence>
<dbReference type="RefSeq" id="WP_036676836.1">
    <property type="nucleotide sequence ID" value="NZ_MKQP01000067.1"/>
</dbReference>
<evidence type="ECO:0000256" key="9">
    <source>
        <dbReference type="ARBA" id="ARBA00022989"/>
    </source>
</evidence>
<dbReference type="Pfam" id="PF01554">
    <property type="entry name" value="MatE"/>
    <property type="match status" value="2"/>
</dbReference>
<accession>A0A1R0WV76</accession>
<gene>
    <name evidence="14" type="ORF">BJP51_05735</name>
</gene>
<feature type="transmembrane region" description="Helical" evidence="13">
    <location>
        <begin position="388"/>
        <end position="412"/>
    </location>
</feature>
<feature type="transmembrane region" description="Helical" evidence="13">
    <location>
        <begin position="86"/>
        <end position="110"/>
    </location>
</feature>
<dbReference type="AlphaFoldDB" id="A0A1R0WV76"/>
<evidence type="ECO:0000256" key="11">
    <source>
        <dbReference type="ARBA" id="ARBA00023136"/>
    </source>
</evidence>
<keyword evidence="8 13" id="KW-0812">Transmembrane</keyword>
<evidence type="ECO:0000313" key="15">
    <source>
        <dbReference type="Proteomes" id="UP000187465"/>
    </source>
</evidence>
<feature type="transmembrane region" description="Helical" evidence="13">
    <location>
        <begin position="354"/>
        <end position="376"/>
    </location>
</feature>
<feature type="transmembrane region" description="Helical" evidence="13">
    <location>
        <begin position="12"/>
        <end position="33"/>
    </location>
</feature>
<organism evidence="14 15">
    <name type="scientific">Paenibacillus odorifer</name>
    <dbReference type="NCBI Taxonomy" id="189426"/>
    <lineage>
        <taxon>Bacteria</taxon>
        <taxon>Bacillati</taxon>
        <taxon>Bacillota</taxon>
        <taxon>Bacilli</taxon>
        <taxon>Bacillales</taxon>
        <taxon>Paenibacillaceae</taxon>
        <taxon>Paenibacillus</taxon>
    </lineage>
</organism>
<dbReference type="InterPro" id="IPR050222">
    <property type="entry name" value="MATE_MdtK"/>
</dbReference>
<proteinExistence type="inferred from homology"/>
<feature type="transmembrane region" description="Helical" evidence="13">
    <location>
        <begin position="275"/>
        <end position="298"/>
    </location>
</feature>
<feature type="transmembrane region" description="Helical" evidence="13">
    <location>
        <begin position="318"/>
        <end position="342"/>
    </location>
</feature>
<keyword evidence="7" id="KW-1003">Cell membrane</keyword>
<keyword evidence="5" id="KW-0813">Transport</keyword>
<evidence type="ECO:0000256" key="3">
    <source>
        <dbReference type="ARBA" id="ARBA00010199"/>
    </source>
</evidence>
<dbReference type="InterPro" id="IPR048279">
    <property type="entry name" value="MdtK-like"/>
</dbReference>
<evidence type="ECO:0000256" key="13">
    <source>
        <dbReference type="SAM" id="Phobius"/>
    </source>
</evidence>
<evidence type="ECO:0000256" key="5">
    <source>
        <dbReference type="ARBA" id="ARBA00022448"/>
    </source>
</evidence>
<dbReference type="PANTHER" id="PTHR43298:SF2">
    <property type="entry name" value="FMN_FAD EXPORTER YEEO-RELATED"/>
    <property type="match status" value="1"/>
</dbReference>
<evidence type="ECO:0000256" key="7">
    <source>
        <dbReference type="ARBA" id="ARBA00022475"/>
    </source>
</evidence>
<evidence type="ECO:0000256" key="4">
    <source>
        <dbReference type="ARBA" id="ARBA00020268"/>
    </source>
</evidence>
<dbReference type="InterPro" id="IPR002528">
    <property type="entry name" value="MATE_fam"/>
</dbReference>
<keyword evidence="11 13" id="KW-0472">Membrane</keyword>
<evidence type="ECO:0000256" key="6">
    <source>
        <dbReference type="ARBA" id="ARBA00022449"/>
    </source>
</evidence>
<dbReference type="GO" id="GO:0042910">
    <property type="term" value="F:xenobiotic transmembrane transporter activity"/>
    <property type="evidence" value="ECO:0007669"/>
    <property type="project" value="InterPro"/>
</dbReference>
<dbReference type="PIRSF" id="PIRSF006603">
    <property type="entry name" value="DinF"/>
    <property type="match status" value="1"/>
</dbReference>
<evidence type="ECO:0000313" key="14">
    <source>
        <dbReference type="EMBL" id="OMD22325.1"/>
    </source>
</evidence>
<comment type="similarity">
    <text evidence="3">Belongs to the multi antimicrobial extrusion (MATE) (TC 2.A.66.1) family.</text>
</comment>
<comment type="caution">
    <text evidence="14">The sequence shown here is derived from an EMBL/GenBank/DDBJ whole genome shotgun (WGS) entry which is preliminary data.</text>
</comment>
<dbReference type="NCBIfam" id="TIGR00797">
    <property type="entry name" value="matE"/>
    <property type="match status" value="1"/>
</dbReference>
<name>A0A1R0WV76_9BACL</name>
<dbReference type="GO" id="GO:0015297">
    <property type="term" value="F:antiporter activity"/>
    <property type="evidence" value="ECO:0007669"/>
    <property type="project" value="UniProtKB-KW"/>
</dbReference>
<comment type="function">
    <text evidence="1">Multidrug efflux pump.</text>
</comment>
<dbReference type="Proteomes" id="UP000187465">
    <property type="component" value="Unassembled WGS sequence"/>
</dbReference>
<dbReference type="CDD" id="cd13134">
    <property type="entry name" value="MATE_like_8"/>
    <property type="match status" value="1"/>
</dbReference>
<evidence type="ECO:0000256" key="8">
    <source>
        <dbReference type="ARBA" id="ARBA00022692"/>
    </source>
</evidence>
<evidence type="ECO:0000256" key="12">
    <source>
        <dbReference type="ARBA" id="ARBA00031636"/>
    </source>
</evidence>
<feature type="transmembrane region" description="Helical" evidence="13">
    <location>
        <begin position="165"/>
        <end position="187"/>
    </location>
</feature>
<keyword evidence="10" id="KW-0406">Ion transport</keyword>
<dbReference type="GO" id="GO:0005886">
    <property type="term" value="C:plasma membrane"/>
    <property type="evidence" value="ECO:0007669"/>
    <property type="project" value="UniProtKB-SubCell"/>
</dbReference>